<dbReference type="SUPFAM" id="SSF47473">
    <property type="entry name" value="EF-hand"/>
    <property type="match status" value="1"/>
</dbReference>
<accession>A0ABD3WLW4</accession>
<evidence type="ECO:0000313" key="5">
    <source>
        <dbReference type="Proteomes" id="UP001634394"/>
    </source>
</evidence>
<dbReference type="InterPro" id="IPR011992">
    <property type="entry name" value="EF-hand-dom_pair"/>
</dbReference>
<dbReference type="InterPro" id="IPR050230">
    <property type="entry name" value="CALM/Myosin/TropC-like"/>
</dbReference>
<evidence type="ECO:0000256" key="2">
    <source>
        <dbReference type="ARBA" id="ARBA00023179"/>
    </source>
</evidence>
<dbReference type="PROSITE" id="PS50222">
    <property type="entry name" value="EF_HAND_2"/>
    <property type="match status" value="1"/>
</dbReference>
<dbReference type="FunFam" id="1.10.238.10:FF:000001">
    <property type="entry name" value="Calmodulin 1"/>
    <property type="match status" value="1"/>
</dbReference>
<dbReference type="InterPro" id="IPR002048">
    <property type="entry name" value="EF_hand_dom"/>
</dbReference>
<gene>
    <name evidence="4" type="ORF">ACJMK2_036831</name>
</gene>
<dbReference type="PANTHER" id="PTHR23048">
    <property type="entry name" value="MYOSIN LIGHT CHAIN 1, 3"/>
    <property type="match status" value="1"/>
</dbReference>
<dbReference type="Gene3D" id="1.10.238.10">
    <property type="entry name" value="EF-hand"/>
    <property type="match status" value="2"/>
</dbReference>
<feature type="domain" description="EF-hand" evidence="3">
    <location>
        <begin position="82"/>
        <end position="117"/>
    </location>
</feature>
<protein>
    <recommendedName>
        <fullName evidence="3">EF-hand domain-containing protein</fullName>
    </recommendedName>
</protein>
<keyword evidence="2" id="KW-0514">Muscle protein</keyword>
<evidence type="ECO:0000313" key="4">
    <source>
        <dbReference type="EMBL" id="KAL3873742.1"/>
    </source>
</evidence>
<keyword evidence="1" id="KW-0677">Repeat</keyword>
<dbReference type="PANTHER" id="PTHR23048:SF0">
    <property type="entry name" value="CALMODULIN LIKE 3"/>
    <property type="match status" value="1"/>
</dbReference>
<organism evidence="4 5">
    <name type="scientific">Sinanodonta woodiana</name>
    <name type="common">Chinese pond mussel</name>
    <name type="synonym">Anodonta woodiana</name>
    <dbReference type="NCBI Taxonomy" id="1069815"/>
    <lineage>
        <taxon>Eukaryota</taxon>
        <taxon>Metazoa</taxon>
        <taxon>Spiralia</taxon>
        <taxon>Lophotrochozoa</taxon>
        <taxon>Mollusca</taxon>
        <taxon>Bivalvia</taxon>
        <taxon>Autobranchia</taxon>
        <taxon>Heteroconchia</taxon>
        <taxon>Palaeoheterodonta</taxon>
        <taxon>Unionida</taxon>
        <taxon>Unionoidea</taxon>
        <taxon>Unionidae</taxon>
        <taxon>Unioninae</taxon>
        <taxon>Sinanodonta</taxon>
    </lineage>
</organism>
<proteinExistence type="predicted"/>
<evidence type="ECO:0000256" key="1">
    <source>
        <dbReference type="ARBA" id="ARBA00022737"/>
    </source>
</evidence>
<evidence type="ECO:0000259" key="3">
    <source>
        <dbReference type="PROSITE" id="PS50222"/>
    </source>
</evidence>
<name>A0ABD3WLW4_SINWO</name>
<dbReference type="AlphaFoldDB" id="A0ABD3WLW4"/>
<comment type="caution">
    <text evidence="4">The sequence shown here is derived from an EMBL/GenBank/DDBJ whole genome shotgun (WGS) entry which is preliminary data.</text>
</comment>
<dbReference type="EMBL" id="JBJQND010000006">
    <property type="protein sequence ID" value="KAL3873742.1"/>
    <property type="molecule type" value="Genomic_DNA"/>
</dbReference>
<dbReference type="Proteomes" id="UP001634394">
    <property type="component" value="Unassembled WGS sequence"/>
</dbReference>
<reference evidence="4 5" key="1">
    <citation type="submission" date="2024-11" db="EMBL/GenBank/DDBJ databases">
        <title>Chromosome-level genome assembly of the freshwater bivalve Anodonta woodiana.</title>
        <authorList>
            <person name="Chen X."/>
        </authorList>
    </citation>
    <scope>NUCLEOTIDE SEQUENCE [LARGE SCALE GENOMIC DNA]</scope>
    <source>
        <strain evidence="4">MN2024</strain>
        <tissue evidence="4">Gills</tissue>
    </source>
</reference>
<dbReference type="Pfam" id="PF13499">
    <property type="entry name" value="EF-hand_7"/>
    <property type="match status" value="1"/>
</dbReference>
<keyword evidence="5" id="KW-1185">Reference proteome</keyword>
<sequence>MTENIPDDRMQAYVQAWKLLDGDETGKLPVSVLGRIFRAFGKNPSEKEVETIIVGHDLDRVKGSVTFEEVLPLFIEVKDSSIDVKTLRKSFKMFDEEESGTISVDNLREALCKLGEPLTTDEVDYLAQLVEVKDHKIRYDEIHEIKCLVS</sequence>